<feature type="coiled-coil region" evidence="1">
    <location>
        <begin position="557"/>
        <end position="604"/>
    </location>
</feature>
<dbReference type="InterPro" id="IPR007139">
    <property type="entry name" value="DUF349"/>
</dbReference>
<sequence>MSTMTEESTSLPAENQEQTQITENFATEEKIVEIPSLDLPANKSDLLGFFEKIKSIASESKTAADFKKIEEAIKDARQLFVNLRSEEKTAALAKFKEENENAEEGFNFKGDEIDQKIENVLGSIREIRQSFFQTLEKQKEKVLEGKTRLLDELRKLVDADENSDPAHVNASFKAFKKIQEEWKSLGNILGPQNQTFWESYHALVDRFFSNRSIFFELLELDRKKNLQAKDIIASKLEALAKKVNEGPLPKLLKEAEELFEEYKHIGPAHKEINEALWLRVKKALDVLFAEKRQIQEAQKAVFEENLKIKKELNDLMAHHARFVSSSISEWNQASKAVLALQEQWGKLKGGVPREAGKDVSHQFWANLKTFFKNKSEFFNKIDAERKANLAAKQGLIDQVKTLTESENAADNTQAVIELQKKWKDIGHVPEKQKDSIYKQFKEACDVFFNQIREKSKGAKDAEFEGNLTAKKGIIEELKSMLSDPSLLASLKAKKEAWDAIGFVPKKNLKEIQDEFRNTWNQVIDLAKTQPKEQLAAWGFELKGLPSESKQEERKPVSGDARKKIQTLENEIATLRNNLEFFAKSKNADKLIAEVEKKIASAEKELGKLRG</sequence>
<name>A0A437PXI4_9BACT</name>
<protein>
    <submittedName>
        <fullName evidence="2">DUF349 domain-containing protein</fullName>
    </submittedName>
</protein>
<evidence type="ECO:0000313" key="2">
    <source>
        <dbReference type="EMBL" id="RVU26967.1"/>
    </source>
</evidence>
<evidence type="ECO:0000256" key="1">
    <source>
        <dbReference type="SAM" id="Coils"/>
    </source>
</evidence>
<dbReference type="Pfam" id="PF03993">
    <property type="entry name" value="DUF349"/>
    <property type="match status" value="5"/>
</dbReference>
<gene>
    <name evidence="2" type="ORF">EOJ36_02925</name>
</gene>
<dbReference type="AlphaFoldDB" id="A0A437PXI4"/>
<dbReference type="RefSeq" id="WP_127802519.1">
    <property type="nucleotide sequence ID" value="NZ_SACY01000001.1"/>
</dbReference>
<dbReference type="EMBL" id="SACY01000001">
    <property type="protein sequence ID" value="RVU26967.1"/>
    <property type="molecule type" value="Genomic_DNA"/>
</dbReference>
<keyword evidence="3" id="KW-1185">Reference proteome</keyword>
<dbReference type="OrthoDB" id="5422202at2"/>
<proteinExistence type="predicted"/>
<dbReference type="Proteomes" id="UP000282832">
    <property type="component" value="Unassembled WGS sequence"/>
</dbReference>
<evidence type="ECO:0000313" key="3">
    <source>
        <dbReference type="Proteomes" id="UP000282832"/>
    </source>
</evidence>
<organism evidence="2 3">
    <name type="scientific">Sandaracinomonas limnophila</name>
    <dbReference type="NCBI Taxonomy" id="1862386"/>
    <lineage>
        <taxon>Bacteria</taxon>
        <taxon>Pseudomonadati</taxon>
        <taxon>Bacteroidota</taxon>
        <taxon>Cytophagia</taxon>
        <taxon>Cytophagales</taxon>
        <taxon>Flectobacillaceae</taxon>
        <taxon>Sandaracinomonas</taxon>
    </lineage>
</organism>
<accession>A0A437PXI4</accession>
<reference evidence="2 3" key="1">
    <citation type="submission" date="2019-01" db="EMBL/GenBank/DDBJ databases">
        <authorList>
            <person name="Chen W.-M."/>
        </authorList>
    </citation>
    <scope>NUCLEOTIDE SEQUENCE [LARGE SCALE GENOMIC DNA]</scope>
    <source>
        <strain evidence="2 3">FSY-15</strain>
    </source>
</reference>
<feature type="coiled-coil region" evidence="1">
    <location>
        <begin position="66"/>
        <end position="105"/>
    </location>
</feature>
<comment type="caution">
    <text evidence="2">The sequence shown here is derived from an EMBL/GenBank/DDBJ whole genome shotgun (WGS) entry which is preliminary data.</text>
</comment>
<keyword evidence="1" id="KW-0175">Coiled coil</keyword>